<sequence>MINALNDELEKHRISNKMGQIKTVEQLDRELGLVKQEKGLIPKTKKGGKNYGGGKSSSKGKGKGKQVN</sequence>
<evidence type="ECO:0000313" key="2">
    <source>
        <dbReference type="EMBL" id="KAL3632771.1"/>
    </source>
</evidence>
<dbReference type="AlphaFoldDB" id="A0ABD3CVA3"/>
<feature type="compositionally biased region" description="Basic residues" evidence="1">
    <location>
        <begin position="58"/>
        <end position="68"/>
    </location>
</feature>
<feature type="region of interest" description="Disordered" evidence="1">
    <location>
        <begin position="34"/>
        <end position="68"/>
    </location>
</feature>
<keyword evidence="3" id="KW-1185">Reference proteome</keyword>
<name>A0ABD3CVA3_9LAMI</name>
<accession>A0ABD3CVA3</accession>
<dbReference type="EMBL" id="JAVIJP010000032">
    <property type="protein sequence ID" value="KAL3632771.1"/>
    <property type="molecule type" value="Genomic_DNA"/>
</dbReference>
<protein>
    <submittedName>
        <fullName evidence="2">Uncharacterized protein</fullName>
    </submittedName>
</protein>
<evidence type="ECO:0000313" key="3">
    <source>
        <dbReference type="Proteomes" id="UP001632038"/>
    </source>
</evidence>
<proteinExistence type="predicted"/>
<comment type="caution">
    <text evidence="2">The sequence shown here is derived from an EMBL/GenBank/DDBJ whole genome shotgun (WGS) entry which is preliminary data.</text>
</comment>
<organism evidence="2 3">
    <name type="scientific">Castilleja foliolosa</name>
    <dbReference type="NCBI Taxonomy" id="1961234"/>
    <lineage>
        <taxon>Eukaryota</taxon>
        <taxon>Viridiplantae</taxon>
        <taxon>Streptophyta</taxon>
        <taxon>Embryophyta</taxon>
        <taxon>Tracheophyta</taxon>
        <taxon>Spermatophyta</taxon>
        <taxon>Magnoliopsida</taxon>
        <taxon>eudicotyledons</taxon>
        <taxon>Gunneridae</taxon>
        <taxon>Pentapetalae</taxon>
        <taxon>asterids</taxon>
        <taxon>lamiids</taxon>
        <taxon>Lamiales</taxon>
        <taxon>Orobanchaceae</taxon>
        <taxon>Pedicularideae</taxon>
        <taxon>Castillejinae</taxon>
        <taxon>Castilleja</taxon>
    </lineage>
</organism>
<dbReference type="Proteomes" id="UP001632038">
    <property type="component" value="Unassembled WGS sequence"/>
</dbReference>
<reference evidence="3" key="1">
    <citation type="journal article" date="2024" name="IScience">
        <title>Strigolactones Initiate the Formation of Haustorium-like Structures in Castilleja.</title>
        <authorList>
            <person name="Buerger M."/>
            <person name="Peterson D."/>
            <person name="Chory J."/>
        </authorList>
    </citation>
    <scope>NUCLEOTIDE SEQUENCE [LARGE SCALE GENOMIC DNA]</scope>
</reference>
<evidence type="ECO:0000256" key="1">
    <source>
        <dbReference type="SAM" id="MobiDB-lite"/>
    </source>
</evidence>
<gene>
    <name evidence="2" type="ORF">CASFOL_025755</name>
</gene>